<dbReference type="InterPro" id="IPR029286">
    <property type="entry name" value="AUNIP"/>
</dbReference>
<reference evidence="2" key="3">
    <citation type="submission" date="2025-09" db="UniProtKB">
        <authorList>
            <consortium name="Ensembl"/>
        </authorList>
    </citation>
    <scope>IDENTIFICATION</scope>
</reference>
<evidence type="ECO:0000313" key="3">
    <source>
        <dbReference type="Proteomes" id="UP000472265"/>
    </source>
</evidence>
<dbReference type="OMA" id="QDPLFTC"/>
<dbReference type="Proteomes" id="UP000472265">
    <property type="component" value="Chromosome 3"/>
</dbReference>
<sequence length="335" mass="38158">MSTSEEPNMDPGVPPSPSASTTCAPVTKRRREIDLDFDNIEPGVDHEWKSKNVPEEAVCQEQTASRSPSQKMHFEFEEEQFKEINPPQSKKRLTVTSYLPYDSQPLPQAWSQDPLFTCSQYSEGEYNLTDPKNTEAKDISDSETSFLNSLQSEDAFGIYMDVEARTSTQKSFKHVHSSQGDEKENGSFLSSKLPRKHSTLPHIEPLSNHKWTKPKTPSPRKHIPVHLWKKADKNDDHDSQFKWTKPSYSPLKKREPQQSYTAPDEDSLAVLFTQDSEGFRVIAHRGLQSRSPLKDQSNISTATVRTSAYISLVEEEEEDEMLFTQDSQGNLVIKH</sequence>
<reference evidence="2" key="2">
    <citation type="submission" date="2025-08" db="UniProtKB">
        <authorList>
            <consortium name="Ensembl"/>
        </authorList>
    </citation>
    <scope>IDENTIFICATION</scope>
</reference>
<evidence type="ECO:0000313" key="2">
    <source>
        <dbReference type="Ensembl" id="ENSSAUP00010012391.1"/>
    </source>
</evidence>
<feature type="region of interest" description="Disordered" evidence="1">
    <location>
        <begin position="1"/>
        <end position="28"/>
    </location>
</feature>
<dbReference type="InParanoid" id="A0A671UDK4"/>
<dbReference type="AlphaFoldDB" id="A0A671UDK4"/>
<dbReference type="GeneTree" id="ENSGT00990000203802"/>
<name>A0A671UDK4_SPAAU</name>
<evidence type="ECO:0000256" key="1">
    <source>
        <dbReference type="SAM" id="MobiDB-lite"/>
    </source>
</evidence>
<dbReference type="Ensembl" id="ENSSAUT00010013166.1">
    <property type="protein sequence ID" value="ENSSAUP00010012391.1"/>
    <property type="gene ID" value="ENSSAUG00010005908.1"/>
</dbReference>
<reference evidence="2" key="1">
    <citation type="submission" date="2021-04" db="EMBL/GenBank/DDBJ databases">
        <authorList>
            <consortium name="Wellcome Sanger Institute Data Sharing"/>
        </authorList>
    </citation>
    <scope>NUCLEOTIDE SEQUENCE [LARGE SCALE GENOMIC DNA]</scope>
</reference>
<feature type="region of interest" description="Disordered" evidence="1">
    <location>
        <begin position="167"/>
        <end position="264"/>
    </location>
</feature>
<feature type="compositionally biased region" description="Basic residues" evidence="1">
    <location>
        <begin position="210"/>
        <end position="228"/>
    </location>
</feature>
<proteinExistence type="predicted"/>
<feature type="compositionally biased region" description="Basic and acidic residues" evidence="1">
    <location>
        <begin position="229"/>
        <end position="240"/>
    </location>
</feature>
<keyword evidence="3" id="KW-1185">Reference proteome</keyword>
<accession>A0A671UDK4</accession>
<dbReference type="Pfam" id="PF15334">
    <property type="entry name" value="AIB"/>
    <property type="match status" value="1"/>
</dbReference>
<organism evidence="2 3">
    <name type="scientific">Sparus aurata</name>
    <name type="common">Gilthead sea bream</name>
    <dbReference type="NCBI Taxonomy" id="8175"/>
    <lineage>
        <taxon>Eukaryota</taxon>
        <taxon>Metazoa</taxon>
        <taxon>Chordata</taxon>
        <taxon>Craniata</taxon>
        <taxon>Vertebrata</taxon>
        <taxon>Euteleostomi</taxon>
        <taxon>Actinopterygii</taxon>
        <taxon>Neopterygii</taxon>
        <taxon>Teleostei</taxon>
        <taxon>Neoteleostei</taxon>
        <taxon>Acanthomorphata</taxon>
        <taxon>Eupercaria</taxon>
        <taxon>Spariformes</taxon>
        <taxon>Sparidae</taxon>
        <taxon>Sparus</taxon>
    </lineage>
</organism>
<protein>
    <submittedName>
        <fullName evidence="2">Uncharacterized protein</fullName>
    </submittedName>
</protein>